<dbReference type="EMBL" id="CP025704">
    <property type="protein sequence ID" value="AUN98998.1"/>
    <property type="molecule type" value="Genomic_DNA"/>
</dbReference>
<name>A0A2K9NU23_BACTC</name>
<reference evidence="6 7" key="1">
    <citation type="submission" date="2018-01" db="EMBL/GenBank/DDBJ databases">
        <title>Complete genome sequence of Bacteriovorax stolpii DSM12778.</title>
        <authorList>
            <person name="Tang B."/>
            <person name="Chang J."/>
        </authorList>
    </citation>
    <scope>NUCLEOTIDE SEQUENCE [LARGE SCALE GENOMIC DNA]</scope>
    <source>
        <strain evidence="6 7">DSM 12778</strain>
    </source>
</reference>
<keyword evidence="2" id="KW-1003">Cell membrane</keyword>
<dbReference type="PANTHER" id="PTHR36115">
    <property type="entry name" value="PROLINE-RICH ANTIGEN HOMOLOG-RELATED"/>
    <property type="match status" value="1"/>
</dbReference>
<evidence type="ECO:0000313" key="7">
    <source>
        <dbReference type="Proteomes" id="UP000235584"/>
    </source>
</evidence>
<keyword evidence="3" id="KW-0812">Transmembrane</keyword>
<keyword evidence="4" id="KW-1133">Transmembrane helix</keyword>
<dbReference type="Proteomes" id="UP000235584">
    <property type="component" value="Chromosome"/>
</dbReference>
<evidence type="ECO:0000313" key="6">
    <source>
        <dbReference type="EMBL" id="AUN98998.1"/>
    </source>
</evidence>
<keyword evidence="5" id="KW-0472">Membrane</keyword>
<keyword evidence="7" id="KW-1185">Reference proteome</keyword>
<organism evidence="6 7">
    <name type="scientific">Bacteriovorax stolpii</name>
    <name type="common">Bdellovibrio stolpii</name>
    <dbReference type="NCBI Taxonomy" id="960"/>
    <lineage>
        <taxon>Bacteria</taxon>
        <taxon>Pseudomonadati</taxon>
        <taxon>Bdellovibrionota</taxon>
        <taxon>Bacteriovoracia</taxon>
        <taxon>Bacteriovoracales</taxon>
        <taxon>Bacteriovoracaceae</taxon>
        <taxon>Bacteriovorax</taxon>
    </lineage>
</organism>
<accession>A0A2K9NU23</accession>
<evidence type="ECO:0000256" key="3">
    <source>
        <dbReference type="ARBA" id="ARBA00022692"/>
    </source>
</evidence>
<dbReference type="RefSeq" id="WP_102244289.1">
    <property type="nucleotide sequence ID" value="NZ_CP025704.1"/>
</dbReference>
<evidence type="ECO:0000256" key="1">
    <source>
        <dbReference type="ARBA" id="ARBA00004651"/>
    </source>
</evidence>
<dbReference type="OrthoDB" id="5349007at2"/>
<proteinExistence type="predicted"/>
<dbReference type="InterPro" id="IPR051791">
    <property type="entry name" value="Pra-immunoreactive"/>
</dbReference>
<comment type="subcellular location">
    <subcellularLocation>
        <location evidence="1">Cell membrane</location>
        <topology evidence="1">Multi-pass membrane protein</topology>
    </subcellularLocation>
</comment>
<dbReference type="GO" id="GO:0005886">
    <property type="term" value="C:plasma membrane"/>
    <property type="evidence" value="ECO:0007669"/>
    <property type="project" value="UniProtKB-SubCell"/>
</dbReference>
<sequence>MSDKKGSSSNKLGSTCMPEGRTSIVKKPVHGEKLILDEPSVKTKTRTEHYQELSKNDKVKDEEDFYDFSSPIQRALGLAIDAAFLFGLYKLILKLSSVEVKIINYFLDKYKLQFMFGEAALLKVVLVASCGFALILAVVIPAAFFNSSLGKKLTKQRIRGDEKYTLSISQAFCRELIWKPLSIACVIGFVLPFFDKKKKSLHDKISGTFIIKD</sequence>
<dbReference type="AlphaFoldDB" id="A0A2K9NU23"/>
<dbReference type="Pfam" id="PF06271">
    <property type="entry name" value="RDD"/>
    <property type="match status" value="1"/>
</dbReference>
<evidence type="ECO:0000256" key="2">
    <source>
        <dbReference type="ARBA" id="ARBA00022475"/>
    </source>
</evidence>
<dbReference type="KEGG" id="bsto:C0V70_12980"/>
<gene>
    <name evidence="6" type="ORF">C0V70_12980</name>
</gene>
<evidence type="ECO:0000256" key="4">
    <source>
        <dbReference type="ARBA" id="ARBA00022989"/>
    </source>
</evidence>
<dbReference type="InterPro" id="IPR010432">
    <property type="entry name" value="RDD"/>
</dbReference>
<protein>
    <submittedName>
        <fullName evidence="6">Uncharacterized protein</fullName>
    </submittedName>
</protein>
<evidence type="ECO:0000256" key="5">
    <source>
        <dbReference type="ARBA" id="ARBA00023136"/>
    </source>
</evidence>